<evidence type="ECO:0000313" key="7">
    <source>
        <dbReference type="EMBL" id="SPD86742.1"/>
    </source>
</evidence>
<keyword evidence="8" id="KW-1185">Reference proteome</keyword>
<reference evidence="7 8" key="1">
    <citation type="submission" date="2018-02" db="EMBL/GenBank/DDBJ databases">
        <authorList>
            <person name="Cohen D.B."/>
            <person name="Kent A.D."/>
        </authorList>
    </citation>
    <scope>NUCLEOTIDE SEQUENCE [LARGE SCALE GENOMIC DNA]</scope>
    <source>
        <strain evidence="7">1</strain>
    </source>
</reference>
<keyword evidence="2 5" id="KW-0812">Transmembrane</keyword>
<organism evidence="7 8">
    <name type="scientific">Micropruina glycogenica</name>
    <dbReference type="NCBI Taxonomy" id="75385"/>
    <lineage>
        <taxon>Bacteria</taxon>
        <taxon>Bacillati</taxon>
        <taxon>Actinomycetota</taxon>
        <taxon>Actinomycetes</taxon>
        <taxon>Propionibacteriales</taxon>
        <taxon>Nocardioidaceae</taxon>
        <taxon>Micropruina</taxon>
    </lineage>
</organism>
<comment type="subcellular location">
    <subcellularLocation>
        <location evidence="1">Membrane</location>
        <topology evidence="1">Multi-pass membrane protein</topology>
    </subcellularLocation>
</comment>
<keyword evidence="3 5" id="KW-1133">Transmembrane helix</keyword>
<dbReference type="EMBL" id="LT985188">
    <property type="protein sequence ID" value="SPD86742.1"/>
    <property type="molecule type" value="Genomic_DNA"/>
</dbReference>
<evidence type="ECO:0000313" key="8">
    <source>
        <dbReference type="Proteomes" id="UP000238164"/>
    </source>
</evidence>
<dbReference type="Pfam" id="PF00520">
    <property type="entry name" value="Ion_trans"/>
    <property type="match status" value="1"/>
</dbReference>
<dbReference type="RefSeq" id="WP_105185632.1">
    <property type="nucleotide sequence ID" value="NZ_BAAAGO010000039.1"/>
</dbReference>
<evidence type="ECO:0000259" key="6">
    <source>
        <dbReference type="Pfam" id="PF00520"/>
    </source>
</evidence>
<evidence type="ECO:0000256" key="3">
    <source>
        <dbReference type="ARBA" id="ARBA00022989"/>
    </source>
</evidence>
<accession>A0A2N9JF33</accession>
<dbReference type="InterPro" id="IPR005821">
    <property type="entry name" value="Ion_trans_dom"/>
</dbReference>
<dbReference type="SUPFAM" id="SSF81324">
    <property type="entry name" value="Voltage-gated potassium channels"/>
    <property type="match status" value="1"/>
</dbReference>
<evidence type="ECO:0000256" key="4">
    <source>
        <dbReference type="ARBA" id="ARBA00023136"/>
    </source>
</evidence>
<dbReference type="InterPro" id="IPR027359">
    <property type="entry name" value="Volt_channel_dom_sf"/>
</dbReference>
<dbReference type="GO" id="GO:0016020">
    <property type="term" value="C:membrane"/>
    <property type="evidence" value="ECO:0007669"/>
    <property type="project" value="UniProtKB-SubCell"/>
</dbReference>
<feature type="domain" description="Ion transport" evidence="6">
    <location>
        <begin position="17"/>
        <end position="114"/>
    </location>
</feature>
<evidence type="ECO:0000256" key="5">
    <source>
        <dbReference type="SAM" id="Phobius"/>
    </source>
</evidence>
<evidence type="ECO:0000256" key="1">
    <source>
        <dbReference type="ARBA" id="ARBA00004141"/>
    </source>
</evidence>
<dbReference type="Proteomes" id="UP000238164">
    <property type="component" value="Chromosome 1"/>
</dbReference>
<dbReference type="Gene3D" id="1.20.120.350">
    <property type="entry name" value="Voltage-gated potassium channels. Chain C"/>
    <property type="match status" value="1"/>
</dbReference>
<dbReference type="OrthoDB" id="9799090at2"/>
<keyword evidence="4 5" id="KW-0472">Membrane</keyword>
<dbReference type="KEGG" id="mgg:MPLG2_1706"/>
<protein>
    <recommendedName>
        <fullName evidence="6">Ion transport domain-containing protein</fullName>
    </recommendedName>
</protein>
<gene>
    <name evidence="7" type="ORF">MPLG2_1706</name>
</gene>
<proteinExistence type="predicted"/>
<feature type="transmembrane region" description="Helical" evidence="5">
    <location>
        <begin position="21"/>
        <end position="41"/>
    </location>
</feature>
<feature type="transmembrane region" description="Helical" evidence="5">
    <location>
        <begin position="47"/>
        <end position="66"/>
    </location>
</feature>
<sequence length="126" mass="13867">MPTPVSPPAGRPALAHPAYELFAAALSLLAIVNVVLYLLIPDPALDTILAVMNGLFSVIFLLDFLYRARHAESFGTYFVRGFGWADLLSCLPVPQLKLLRLFRLYGVGRRLRAAGGTLTWAGLRRE</sequence>
<dbReference type="GO" id="GO:0005216">
    <property type="term" value="F:monoatomic ion channel activity"/>
    <property type="evidence" value="ECO:0007669"/>
    <property type="project" value="InterPro"/>
</dbReference>
<evidence type="ECO:0000256" key="2">
    <source>
        <dbReference type="ARBA" id="ARBA00022692"/>
    </source>
</evidence>
<name>A0A2N9JF33_9ACTN</name>
<dbReference type="AlphaFoldDB" id="A0A2N9JF33"/>